<dbReference type="EMBL" id="CP012333">
    <property type="protein sequence ID" value="AKU94881.1"/>
    <property type="molecule type" value="Genomic_DNA"/>
</dbReference>
<feature type="compositionally biased region" description="Pro residues" evidence="10">
    <location>
        <begin position="38"/>
        <end position="55"/>
    </location>
</feature>
<dbReference type="PANTHER" id="PTHR38050">
    <property type="match status" value="1"/>
</dbReference>
<evidence type="ECO:0000256" key="6">
    <source>
        <dbReference type="ARBA" id="ARBA00022801"/>
    </source>
</evidence>
<comment type="function">
    <text evidence="9">Involved in degradation of plant cell walls. Hydrolyzes the feruloyl-arabinose ester bond in arabinoxylans, and the feruloyl-galactose ester bond in pectin. Active against paranitrophenyl-acetate, methyl ferulate and wheat arabinoxylan.</text>
</comment>
<dbReference type="KEGG" id="llu:AKJ09_01545"/>
<dbReference type="InterPro" id="IPR043595">
    <property type="entry name" value="FaeB/C/D"/>
</dbReference>
<evidence type="ECO:0000313" key="11">
    <source>
        <dbReference type="EMBL" id="AKU94881.1"/>
    </source>
</evidence>
<evidence type="ECO:0000256" key="5">
    <source>
        <dbReference type="ARBA" id="ARBA00022729"/>
    </source>
</evidence>
<gene>
    <name evidence="11" type="ORF">AKJ09_01545</name>
</gene>
<dbReference type="PANTHER" id="PTHR38050:SF1">
    <property type="entry name" value="FERULOYL ESTERASE C"/>
    <property type="match status" value="1"/>
</dbReference>
<sequence>MRFEAMGGMRWSQLFALWVLLLFVGCGQDERSTTASPSSPPGGSPSDPSPAPPSEPGTEPGQRVLAPLPMTRANDGLTVSALSKGSTSGSGTQEILAAEQCNLPVQYTGYAGLQSLEFAYVNYTYELYIGGNYDGHSRLPLVFVFAGDAMTGGLIRSWLSLEWNSGGSAIFVYPNGIGLSWDTSTAPGINSSLSLVDAILSDVESKLCVDTKRIFAWGISRGAFMVNHIGCYRGNVFRGIIANSGGGPSSQNPADRDANNFFKCPTPPVAAFIIHGDADQTIIFGAGDDSQRHWKVANGCSDETVGVDPGPCVAYQGCKNPVTWCHLGGWPHQLWTASEPAVWRFIESTKE</sequence>
<reference evidence="11 12" key="1">
    <citation type="submission" date="2015-08" db="EMBL/GenBank/DDBJ databases">
        <authorList>
            <person name="Babu N.S."/>
            <person name="Beckwith C.J."/>
            <person name="Beseler K.G."/>
            <person name="Brison A."/>
            <person name="Carone J.V."/>
            <person name="Caskin T.P."/>
            <person name="Diamond M."/>
            <person name="Durham M.E."/>
            <person name="Foxe J.M."/>
            <person name="Go M."/>
            <person name="Henderson B.A."/>
            <person name="Jones I.B."/>
            <person name="McGettigan J.A."/>
            <person name="Micheletti S.J."/>
            <person name="Nasrallah M.E."/>
            <person name="Ortiz D."/>
            <person name="Piller C.R."/>
            <person name="Privatt S.R."/>
            <person name="Schneider S.L."/>
            <person name="Sharp S."/>
            <person name="Smith T.C."/>
            <person name="Stanton J.D."/>
            <person name="Ullery H.E."/>
            <person name="Wilson R.J."/>
            <person name="Serrano M.G."/>
            <person name="Buck G."/>
            <person name="Lee V."/>
            <person name="Wang Y."/>
            <person name="Carvalho R."/>
            <person name="Voegtly L."/>
            <person name="Shi R."/>
            <person name="Duckworth R."/>
            <person name="Johnson A."/>
            <person name="Loviza R."/>
            <person name="Walstead R."/>
            <person name="Shah Z."/>
            <person name="Kiflezghi M."/>
            <person name="Wade K."/>
            <person name="Ball S.L."/>
            <person name="Bradley K.W."/>
            <person name="Asai D.J."/>
            <person name="Bowman C.A."/>
            <person name="Russell D.A."/>
            <person name="Pope W.H."/>
            <person name="Jacobs-Sera D."/>
            <person name="Hendrix R.W."/>
            <person name="Hatfull G.F."/>
        </authorList>
    </citation>
    <scope>NUCLEOTIDE SEQUENCE [LARGE SCALE GENOMIC DNA]</scope>
    <source>
        <strain evidence="11 12">DSM 27648</strain>
    </source>
</reference>
<dbReference type="STRING" id="1391654.AKJ09_01545"/>
<evidence type="ECO:0000256" key="7">
    <source>
        <dbReference type="ARBA" id="ARBA00023277"/>
    </source>
</evidence>
<dbReference type="InterPro" id="IPR029058">
    <property type="entry name" value="AB_hydrolase_fold"/>
</dbReference>
<feature type="region of interest" description="Disordered" evidence="10">
    <location>
        <begin position="30"/>
        <end position="64"/>
    </location>
</feature>
<keyword evidence="8" id="KW-0624">Polysaccharide degradation</keyword>
<name>A0A0K1PNB2_9BACT</name>
<dbReference type="GO" id="GO:0005576">
    <property type="term" value="C:extracellular region"/>
    <property type="evidence" value="ECO:0007669"/>
    <property type="project" value="UniProtKB-SubCell"/>
</dbReference>
<keyword evidence="12" id="KW-1185">Reference proteome</keyword>
<dbReference type="Gene3D" id="3.40.50.1820">
    <property type="entry name" value="alpha/beta hydrolase"/>
    <property type="match status" value="1"/>
</dbReference>
<dbReference type="GO" id="GO:0045493">
    <property type="term" value="P:xylan catabolic process"/>
    <property type="evidence" value="ECO:0007669"/>
    <property type="project" value="UniProtKB-KW"/>
</dbReference>
<evidence type="ECO:0000256" key="9">
    <source>
        <dbReference type="ARBA" id="ARBA00025250"/>
    </source>
</evidence>
<evidence type="ECO:0000256" key="10">
    <source>
        <dbReference type="SAM" id="MobiDB-lite"/>
    </source>
</evidence>
<proteinExistence type="inferred from homology"/>
<comment type="subcellular location">
    <subcellularLocation>
        <location evidence="1">Secreted</location>
    </subcellularLocation>
</comment>
<evidence type="ECO:0000256" key="3">
    <source>
        <dbReference type="ARBA" id="ARBA00022525"/>
    </source>
</evidence>
<evidence type="ECO:0000313" key="12">
    <source>
        <dbReference type="Proteomes" id="UP000064967"/>
    </source>
</evidence>
<dbReference type="SUPFAM" id="SSF53474">
    <property type="entry name" value="alpha/beta-Hydrolases"/>
    <property type="match status" value="1"/>
</dbReference>
<organism evidence="11 12">
    <name type="scientific">Labilithrix luteola</name>
    <dbReference type="NCBI Taxonomy" id="1391654"/>
    <lineage>
        <taxon>Bacteria</taxon>
        <taxon>Pseudomonadati</taxon>
        <taxon>Myxococcota</taxon>
        <taxon>Polyangia</taxon>
        <taxon>Polyangiales</taxon>
        <taxon>Labilitrichaceae</taxon>
        <taxon>Labilithrix</taxon>
    </lineage>
</organism>
<dbReference type="GO" id="GO:0030600">
    <property type="term" value="F:feruloyl esterase activity"/>
    <property type="evidence" value="ECO:0007669"/>
    <property type="project" value="InterPro"/>
</dbReference>
<evidence type="ECO:0000256" key="2">
    <source>
        <dbReference type="ARBA" id="ARBA00010278"/>
    </source>
</evidence>
<keyword evidence="7" id="KW-0119">Carbohydrate metabolism</keyword>
<keyword evidence="6" id="KW-0378">Hydrolase</keyword>
<comment type="similarity">
    <text evidence="2">Belongs to the faeC family.</text>
</comment>
<evidence type="ECO:0000256" key="8">
    <source>
        <dbReference type="ARBA" id="ARBA00023326"/>
    </source>
</evidence>
<dbReference type="AlphaFoldDB" id="A0A0K1PNB2"/>
<accession>A0A0K1PNB2</accession>
<keyword evidence="4" id="KW-0858">Xylan degradation</keyword>
<evidence type="ECO:0000256" key="1">
    <source>
        <dbReference type="ARBA" id="ARBA00004613"/>
    </source>
</evidence>
<dbReference type="Proteomes" id="UP000064967">
    <property type="component" value="Chromosome"/>
</dbReference>
<keyword evidence="5" id="KW-0732">Signal</keyword>
<evidence type="ECO:0000256" key="4">
    <source>
        <dbReference type="ARBA" id="ARBA00022651"/>
    </source>
</evidence>
<keyword evidence="3" id="KW-0964">Secreted</keyword>
<protein>
    <submittedName>
        <fullName evidence="11">Uncharacterized protein</fullName>
    </submittedName>
</protein>
<dbReference type="PROSITE" id="PS51257">
    <property type="entry name" value="PROKAR_LIPOPROTEIN"/>
    <property type="match status" value="1"/>
</dbReference>